<proteinExistence type="predicted"/>
<keyword evidence="2" id="KW-1185">Reference proteome</keyword>
<reference evidence="1" key="1">
    <citation type="submission" date="2021-06" db="EMBL/GenBank/DDBJ databases">
        <authorList>
            <person name="Kallberg Y."/>
            <person name="Tangrot J."/>
            <person name="Rosling A."/>
        </authorList>
    </citation>
    <scope>NUCLEOTIDE SEQUENCE</scope>
    <source>
        <strain evidence="1">MA461A</strain>
    </source>
</reference>
<feature type="non-terminal residue" evidence="1">
    <location>
        <position position="56"/>
    </location>
</feature>
<organism evidence="1 2">
    <name type="scientific">Racocetra persica</name>
    <dbReference type="NCBI Taxonomy" id="160502"/>
    <lineage>
        <taxon>Eukaryota</taxon>
        <taxon>Fungi</taxon>
        <taxon>Fungi incertae sedis</taxon>
        <taxon>Mucoromycota</taxon>
        <taxon>Glomeromycotina</taxon>
        <taxon>Glomeromycetes</taxon>
        <taxon>Diversisporales</taxon>
        <taxon>Gigasporaceae</taxon>
        <taxon>Racocetra</taxon>
    </lineage>
</organism>
<sequence length="56" mass="6958">DLYVKIQRYQLSNNVIKNDASHFYDQLLSKQREDSRWFIEITWEDETNTLTNLFWM</sequence>
<accession>A0ACA9SJA7</accession>
<name>A0ACA9SJA7_9GLOM</name>
<feature type="non-terminal residue" evidence="1">
    <location>
        <position position="1"/>
    </location>
</feature>
<dbReference type="Proteomes" id="UP000789920">
    <property type="component" value="Unassembled WGS sequence"/>
</dbReference>
<comment type="caution">
    <text evidence="1">The sequence shown here is derived from an EMBL/GenBank/DDBJ whole genome shotgun (WGS) entry which is preliminary data.</text>
</comment>
<dbReference type="EMBL" id="CAJVQC010126612">
    <property type="protein sequence ID" value="CAG8840400.1"/>
    <property type="molecule type" value="Genomic_DNA"/>
</dbReference>
<evidence type="ECO:0000313" key="1">
    <source>
        <dbReference type="EMBL" id="CAG8840400.1"/>
    </source>
</evidence>
<protein>
    <submittedName>
        <fullName evidence="1">17600_t:CDS:1</fullName>
    </submittedName>
</protein>
<gene>
    <name evidence="1" type="ORF">RPERSI_LOCUS31418</name>
</gene>
<evidence type="ECO:0000313" key="2">
    <source>
        <dbReference type="Proteomes" id="UP000789920"/>
    </source>
</evidence>